<evidence type="ECO:0000313" key="3">
    <source>
        <dbReference type="Proteomes" id="UP001157126"/>
    </source>
</evidence>
<organism evidence="2 3">
    <name type="scientific">Mobilicoccus caccae</name>
    <dbReference type="NCBI Taxonomy" id="1859295"/>
    <lineage>
        <taxon>Bacteria</taxon>
        <taxon>Bacillati</taxon>
        <taxon>Actinomycetota</taxon>
        <taxon>Actinomycetes</taxon>
        <taxon>Micrococcales</taxon>
        <taxon>Dermatophilaceae</taxon>
        <taxon>Mobilicoccus</taxon>
    </lineage>
</organism>
<feature type="region of interest" description="Disordered" evidence="1">
    <location>
        <begin position="1"/>
        <end position="37"/>
    </location>
</feature>
<dbReference type="EMBL" id="BSUO01000001">
    <property type="protein sequence ID" value="GMA38050.1"/>
    <property type="molecule type" value="Genomic_DNA"/>
</dbReference>
<proteinExistence type="predicted"/>
<feature type="compositionally biased region" description="Low complexity" evidence="1">
    <location>
        <begin position="1"/>
        <end position="33"/>
    </location>
</feature>
<name>A0ABQ6IJF7_9MICO</name>
<protein>
    <submittedName>
        <fullName evidence="2">Uncharacterized protein</fullName>
    </submittedName>
</protein>
<evidence type="ECO:0000313" key="2">
    <source>
        <dbReference type="EMBL" id="GMA38050.1"/>
    </source>
</evidence>
<evidence type="ECO:0000256" key="1">
    <source>
        <dbReference type="SAM" id="MobiDB-lite"/>
    </source>
</evidence>
<comment type="caution">
    <text evidence="2">The sequence shown here is derived from an EMBL/GenBank/DDBJ whole genome shotgun (WGS) entry which is preliminary data.</text>
</comment>
<gene>
    <name evidence="2" type="ORF">GCM10025883_00950</name>
</gene>
<dbReference type="RefSeq" id="WP_348536029.1">
    <property type="nucleotide sequence ID" value="NZ_BSUO01000001.1"/>
</dbReference>
<dbReference type="Proteomes" id="UP001157126">
    <property type="component" value="Unassembled WGS sequence"/>
</dbReference>
<sequence length="93" mass="9636">MSATPATPPATTGPAPTAHPTASSSTATPPTSTRRTLVGTGIGNAIEWFDWSIYSSFAPFFAASFFVSTDPCRRSCRPSRCSPWASSHGPSAG</sequence>
<reference evidence="3" key="1">
    <citation type="journal article" date="2019" name="Int. J. Syst. Evol. Microbiol.">
        <title>The Global Catalogue of Microorganisms (GCM) 10K type strain sequencing project: providing services to taxonomists for standard genome sequencing and annotation.</title>
        <authorList>
            <consortium name="The Broad Institute Genomics Platform"/>
            <consortium name="The Broad Institute Genome Sequencing Center for Infectious Disease"/>
            <person name="Wu L."/>
            <person name="Ma J."/>
        </authorList>
    </citation>
    <scope>NUCLEOTIDE SEQUENCE [LARGE SCALE GENOMIC DNA]</scope>
    <source>
        <strain evidence="3">NBRC 113072</strain>
    </source>
</reference>
<keyword evidence="3" id="KW-1185">Reference proteome</keyword>
<accession>A0ABQ6IJF7</accession>